<evidence type="ECO:0000313" key="4">
    <source>
        <dbReference type="Proteomes" id="UP001336020"/>
    </source>
</evidence>
<feature type="transmembrane region" description="Helical" evidence="2">
    <location>
        <begin position="402"/>
        <end position="424"/>
    </location>
</feature>
<feature type="compositionally biased region" description="Low complexity" evidence="1">
    <location>
        <begin position="220"/>
        <end position="232"/>
    </location>
</feature>
<sequence>MTDGKSTDTGQISVAELLARNGKKVGSRSGGRRRRGTTGGISVAELTGEIPITRVPAESESEPDPRSGSAVDDRSPQTPAVATPRTPKVEPAVPETPQVEPVVPETPKVATPTLPTPAPPSANELTTITPKAAGPKAVDTDATTVTPAVVESATDKSAGGKRAVGKSSTGKTAFGKATVENRQTTVSDGAKVESPTEIIRPEALPRRARAHLDNVAGPVPAASPASPSPRASDVPEPRLLSGPASDLQGTGADDDNGDTDTIGVTKDEDGGKASSKSKSSSKGKVAASKDATKASSKSKTGSSGNVASRDEAGSSDAASKSSSGKGKPDTTTDDSVDGSGGSAKQWMLLIGESVAAIVVGGLLFKGFEKLWDMMPWVAFGLALLVIVGLVALVRVLRRTDDITSQLIAVGVGAFVAFGPLLFLLPNG</sequence>
<evidence type="ECO:0000256" key="2">
    <source>
        <dbReference type="SAM" id="Phobius"/>
    </source>
</evidence>
<proteinExistence type="predicted"/>
<dbReference type="RefSeq" id="WP_330134611.1">
    <property type="nucleotide sequence ID" value="NZ_JAUTXY010000008.1"/>
</dbReference>
<evidence type="ECO:0000313" key="3">
    <source>
        <dbReference type="EMBL" id="MEE2059369.1"/>
    </source>
</evidence>
<dbReference type="Proteomes" id="UP001336020">
    <property type="component" value="Unassembled WGS sequence"/>
</dbReference>
<keyword evidence="2" id="KW-0812">Transmembrane</keyword>
<organism evidence="3 4">
    <name type="scientific">Rhodococcus artemisiae</name>
    <dbReference type="NCBI Taxonomy" id="714159"/>
    <lineage>
        <taxon>Bacteria</taxon>
        <taxon>Bacillati</taxon>
        <taxon>Actinomycetota</taxon>
        <taxon>Actinomycetes</taxon>
        <taxon>Mycobacteriales</taxon>
        <taxon>Nocardiaceae</taxon>
        <taxon>Rhodococcus</taxon>
    </lineage>
</organism>
<feature type="compositionally biased region" description="Basic residues" evidence="1">
    <location>
        <begin position="21"/>
        <end position="36"/>
    </location>
</feature>
<dbReference type="EMBL" id="JAUTXY010000008">
    <property type="protein sequence ID" value="MEE2059369.1"/>
    <property type="molecule type" value="Genomic_DNA"/>
</dbReference>
<feature type="transmembrane region" description="Helical" evidence="2">
    <location>
        <begin position="376"/>
        <end position="396"/>
    </location>
</feature>
<accession>A0ABU7LDI6</accession>
<keyword evidence="4" id="KW-1185">Reference proteome</keyword>
<keyword evidence="2" id="KW-0472">Membrane</keyword>
<evidence type="ECO:0000256" key="1">
    <source>
        <dbReference type="SAM" id="MobiDB-lite"/>
    </source>
</evidence>
<protein>
    <submittedName>
        <fullName evidence="3">Uncharacterized protein</fullName>
    </submittedName>
</protein>
<comment type="caution">
    <text evidence="3">The sequence shown here is derived from an EMBL/GenBank/DDBJ whole genome shotgun (WGS) entry which is preliminary data.</text>
</comment>
<reference evidence="3 4" key="1">
    <citation type="submission" date="2023-07" db="EMBL/GenBank/DDBJ databases">
        <authorList>
            <person name="Girao M."/>
            <person name="Carvalho M.F."/>
        </authorList>
    </citation>
    <scope>NUCLEOTIDE SEQUENCE [LARGE SCALE GENOMIC DNA]</scope>
    <source>
        <strain evidence="3 4">YIM65754</strain>
    </source>
</reference>
<keyword evidence="2" id="KW-1133">Transmembrane helix</keyword>
<name>A0ABU7LDI6_9NOCA</name>
<feature type="compositionally biased region" description="Low complexity" evidence="1">
    <location>
        <begin position="272"/>
        <end position="304"/>
    </location>
</feature>
<feature type="compositionally biased region" description="Low complexity" evidence="1">
    <location>
        <begin position="140"/>
        <end position="150"/>
    </location>
</feature>
<feature type="compositionally biased region" description="Low complexity" evidence="1">
    <location>
        <begin position="89"/>
        <end position="113"/>
    </location>
</feature>
<feature type="region of interest" description="Disordered" evidence="1">
    <location>
        <begin position="1"/>
        <end position="339"/>
    </location>
</feature>
<feature type="compositionally biased region" description="Low complexity" evidence="1">
    <location>
        <begin position="314"/>
        <end position="325"/>
    </location>
</feature>
<gene>
    <name evidence="3" type="ORF">Q7514_17770</name>
</gene>